<name>A0A3S8U2B3_9RHOB</name>
<evidence type="ECO:0000256" key="7">
    <source>
        <dbReference type="SAM" id="Phobius"/>
    </source>
</evidence>
<keyword evidence="6" id="KW-0813">Transport</keyword>
<dbReference type="PANTHER" id="PTHR30625">
    <property type="entry name" value="PROTEIN TOLQ"/>
    <property type="match status" value="1"/>
</dbReference>
<dbReference type="Proteomes" id="UP000282002">
    <property type="component" value="Chromosome"/>
</dbReference>
<evidence type="ECO:0000256" key="4">
    <source>
        <dbReference type="ARBA" id="ARBA00022989"/>
    </source>
</evidence>
<keyword evidence="8" id="KW-0732">Signal</keyword>
<feature type="signal peptide" evidence="8">
    <location>
        <begin position="1"/>
        <end position="19"/>
    </location>
</feature>
<evidence type="ECO:0000256" key="3">
    <source>
        <dbReference type="ARBA" id="ARBA00022692"/>
    </source>
</evidence>
<feature type="chain" id="PRO_5019173357" evidence="8">
    <location>
        <begin position="20"/>
        <end position="300"/>
    </location>
</feature>
<feature type="transmembrane region" description="Helical" evidence="7">
    <location>
        <begin position="196"/>
        <end position="222"/>
    </location>
</feature>
<keyword evidence="3 7" id="KW-0812">Transmembrane</keyword>
<dbReference type="PANTHER" id="PTHR30625:SF16">
    <property type="entry name" value="BIOPOLYMER TRANSPORT PROTEIN EXBB"/>
    <property type="match status" value="1"/>
</dbReference>
<evidence type="ECO:0000313" key="10">
    <source>
        <dbReference type="EMBL" id="AZL57743.1"/>
    </source>
</evidence>
<keyword evidence="6" id="KW-0653">Protein transport</keyword>
<keyword evidence="4 7" id="KW-1133">Transmembrane helix</keyword>
<feature type="transmembrane region" description="Helical" evidence="7">
    <location>
        <begin position="90"/>
        <end position="115"/>
    </location>
</feature>
<evidence type="ECO:0000256" key="8">
    <source>
        <dbReference type="SAM" id="SignalP"/>
    </source>
</evidence>
<keyword evidence="5 7" id="KW-0472">Membrane</keyword>
<accession>A0A3S8U2B3</accession>
<keyword evidence="2" id="KW-1003">Cell membrane</keyword>
<dbReference type="Pfam" id="PF01618">
    <property type="entry name" value="MotA_ExbB"/>
    <property type="match status" value="1"/>
</dbReference>
<dbReference type="EMBL" id="CP034328">
    <property type="protein sequence ID" value="AZL57743.1"/>
    <property type="molecule type" value="Genomic_DNA"/>
</dbReference>
<evidence type="ECO:0000256" key="2">
    <source>
        <dbReference type="ARBA" id="ARBA00022475"/>
    </source>
</evidence>
<gene>
    <name evidence="10" type="ORF">EI545_02115</name>
</gene>
<evidence type="ECO:0000256" key="1">
    <source>
        <dbReference type="ARBA" id="ARBA00004651"/>
    </source>
</evidence>
<evidence type="ECO:0000256" key="6">
    <source>
        <dbReference type="RuleBase" id="RU004057"/>
    </source>
</evidence>
<comment type="similarity">
    <text evidence="6">Belongs to the exbB/tolQ family.</text>
</comment>
<dbReference type="InterPro" id="IPR050790">
    <property type="entry name" value="ExbB/TolQ_transport"/>
</dbReference>
<keyword evidence="11" id="KW-1185">Reference proteome</keyword>
<evidence type="ECO:0000313" key="11">
    <source>
        <dbReference type="Proteomes" id="UP000282002"/>
    </source>
</evidence>
<proteinExistence type="inferred from homology"/>
<dbReference type="GO" id="GO:0017038">
    <property type="term" value="P:protein import"/>
    <property type="evidence" value="ECO:0007669"/>
    <property type="project" value="TreeGrafter"/>
</dbReference>
<feature type="domain" description="MotA/TolQ/ExbB proton channel" evidence="9">
    <location>
        <begin position="163"/>
        <end position="273"/>
    </location>
</feature>
<sequence length="300" mass="31114">MVKLAVIAVWLCLAGAALAQAVDNPPAVHSEAPDLGTLAAETDAVPQLPGLWATPPAEPLPAATADPLPEATANEPVDTDLLGLVLKAHWVVQAVMGLLALAVVAVLTVFLFKAVEFSLAFSRLRRAGAGLTAGSGLLALPNNCPLAEAARAVQGEMAALPRVLTTDLRASARERLDLALDRIEARAVQRLRSGTGLLASIGAVAPFVGLFGTVFGIMNSFLAIAAAKTTSLVVVAPGIAEALLATGIGLAAAIPAVLLYNRIMRRIATFRHRLADGTAELLRRFSHELDARMTPARTGV</sequence>
<dbReference type="RefSeq" id="WP_125323944.1">
    <property type="nucleotide sequence ID" value="NZ_CP034328.1"/>
</dbReference>
<dbReference type="OrthoDB" id="9805133at2"/>
<reference evidence="10 11" key="1">
    <citation type="submission" date="2018-12" db="EMBL/GenBank/DDBJ databases">
        <title>Complete genome sequencing of Tabrizicola sp. K13M18.</title>
        <authorList>
            <person name="Bae J.-W."/>
        </authorList>
    </citation>
    <scope>NUCLEOTIDE SEQUENCE [LARGE SCALE GENOMIC DNA]</scope>
    <source>
        <strain evidence="10 11">K13M18</strain>
    </source>
</reference>
<comment type="subcellular location">
    <subcellularLocation>
        <location evidence="1">Cell membrane</location>
        <topology evidence="1">Multi-pass membrane protein</topology>
    </subcellularLocation>
    <subcellularLocation>
        <location evidence="6">Membrane</location>
        <topology evidence="6">Multi-pass membrane protein</topology>
    </subcellularLocation>
</comment>
<organism evidence="10 11">
    <name type="scientific">Tabrizicola piscis</name>
    <dbReference type="NCBI Taxonomy" id="2494374"/>
    <lineage>
        <taxon>Bacteria</taxon>
        <taxon>Pseudomonadati</taxon>
        <taxon>Pseudomonadota</taxon>
        <taxon>Alphaproteobacteria</taxon>
        <taxon>Rhodobacterales</taxon>
        <taxon>Paracoccaceae</taxon>
        <taxon>Tabrizicola</taxon>
    </lineage>
</organism>
<dbReference type="GO" id="GO:0005886">
    <property type="term" value="C:plasma membrane"/>
    <property type="evidence" value="ECO:0007669"/>
    <property type="project" value="UniProtKB-SubCell"/>
</dbReference>
<feature type="transmembrane region" description="Helical" evidence="7">
    <location>
        <begin position="242"/>
        <end position="263"/>
    </location>
</feature>
<protein>
    <submittedName>
        <fullName evidence="10">TonB-system energizer ExbB</fullName>
    </submittedName>
</protein>
<dbReference type="InterPro" id="IPR002898">
    <property type="entry name" value="MotA_ExbB_proton_chnl"/>
</dbReference>
<evidence type="ECO:0000256" key="5">
    <source>
        <dbReference type="ARBA" id="ARBA00023136"/>
    </source>
</evidence>
<dbReference type="AlphaFoldDB" id="A0A3S8U2B3"/>
<evidence type="ECO:0000259" key="9">
    <source>
        <dbReference type="Pfam" id="PF01618"/>
    </source>
</evidence>
<dbReference type="KEGG" id="taw:EI545_02115"/>